<evidence type="ECO:0000313" key="3">
    <source>
        <dbReference type="Proteomes" id="UP000183926"/>
    </source>
</evidence>
<protein>
    <submittedName>
        <fullName evidence="2">Uncharacterized protein</fullName>
    </submittedName>
</protein>
<dbReference type="AlphaFoldDB" id="A0A1I7IU94"/>
<reference evidence="2 3" key="1">
    <citation type="submission" date="2016-10" db="EMBL/GenBank/DDBJ databases">
        <authorList>
            <person name="de Groot N.N."/>
        </authorList>
    </citation>
    <scope>NUCLEOTIDE SEQUENCE [LARGE SCALE GENOMIC DNA]</scope>
    <source>
        <strain evidence="2 3">Nm24</strain>
    </source>
</reference>
<evidence type="ECO:0000256" key="1">
    <source>
        <dbReference type="SAM" id="MobiDB-lite"/>
    </source>
</evidence>
<name>A0A1I7IU94_9PROT</name>
<feature type="compositionally biased region" description="Polar residues" evidence="1">
    <location>
        <begin position="49"/>
        <end position="64"/>
    </location>
</feature>
<dbReference type="OrthoDB" id="8549699at2"/>
<feature type="region of interest" description="Disordered" evidence="1">
    <location>
        <begin position="42"/>
        <end position="90"/>
    </location>
</feature>
<evidence type="ECO:0000313" key="2">
    <source>
        <dbReference type="EMBL" id="SFU76490.1"/>
    </source>
</evidence>
<sequence>MFTGSLGKLIFTVLLLMIDTGLMRVTLASSARQDKIVNSREIAGEYSKPRQQGKSSVTVTTSSPDKIDESAGRRKQSTYRRIRSTDASGTSIDPARLPAEYCGIVEHIAPVMLNSANGGNTDTFISGIVAIPLGRHGGSFFTEVDVPGNSGYVPSERNITEPVYYRISLLANDGNRYVITQQVPPGFQPGETIRFNDDGFLEKAGCVMRQPDPHQPD</sequence>
<feature type="compositionally biased region" description="Basic residues" evidence="1">
    <location>
        <begin position="73"/>
        <end position="82"/>
    </location>
</feature>
<dbReference type="Proteomes" id="UP000183926">
    <property type="component" value="Unassembled WGS sequence"/>
</dbReference>
<dbReference type="RefSeq" id="WP_074929173.1">
    <property type="nucleotide sequence ID" value="NZ_FPBL01000011.1"/>
</dbReference>
<proteinExistence type="predicted"/>
<organism evidence="2 3">
    <name type="scientific">Nitrosomonas eutropha</name>
    <dbReference type="NCBI Taxonomy" id="916"/>
    <lineage>
        <taxon>Bacteria</taxon>
        <taxon>Pseudomonadati</taxon>
        <taxon>Pseudomonadota</taxon>
        <taxon>Betaproteobacteria</taxon>
        <taxon>Nitrosomonadales</taxon>
        <taxon>Nitrosomonadaceae</taxon>
        <taxon>Nitrosomonas</taxon>
    </lineage>
</organism>
<gene>
    <name evidence="2" type="ORF">SAMN05216339_11120</name>
</gene>
<dbReference type="EMBL" id="FPBL01000011">
    <property type="protein sequence ID" value="SFU76490.1"/>
    <property type="molecule type" value="Genomic_DNA"/>
</dbReference>
<accession>A0A1I7IU94</accession>